<evidence type="ECO:0000313" key="5">
    <source>
        <dbReference type="Proteomes" id="UP000008810"/>
    </source>
</evidence>
<evidence type="ECO:0000313" key="3">
    <source>
        <dbReference type="EMBL" id="PNT72224.1"/>
    </source>
</evidence>
<dbReference type="STRING" id="15368.A0A2K2DD70"/>
<keyword evidence="5" id="KW-1185">Reference proteome</keyword>
<organism evidence="3">
    <name type="scientific">Brachypodium distachyon</name>
    <name type="common">Purple false brome</name>
    <name type="synonym">Trachynia distachya</name>
    <dbReference type="NCBI Taxonomy" id="15368"/>
    <lineage>
        <taxon>Eukaryota</taxon>
        <taxon>Viridiplantae</taxon>
        <taxon>Streptophyta</taxon>
        <taxon>Embryophyta</taxon>
        <taxon>Tracheophyta</taxon>
        <taxon>Spermatophyta</taxon>
        <taxon>Magnoliopsida</taxon>
        <taxon>Liliopsida</taxon>
        <taxon>Poales</taxon>
        <taxon>Poaceae</taxon>
        <taxon>BOP clade</taxon>
        <taxon>Pooideae</taxon>
        <taxon>Stipodae</taxon>
        <taxon>Brachypodieae</taxon>
        <taxon>Brachypodium</taxon>
    </lineage>
</organism>
<dbReference type="Pfam" id="PF14543">
    <property type="entry name" value="TAXi_N"/>
    <property type="match status" value="1"/>
</dbReference>
<proteinExistence type="inferred from homology"/>
<dbReference type="GeneID" id="112271151"/>
<dbReference type="InterPro" id="IPR032861">
    <property type="entry name" value="TAXi_N"/>
</dbReference>
<reference evidence="3 4" key="1">
    <citation type="journal article" date="2010" name="Nature">
        <title>Genome sequencing and analysis of the model grass Brachypodium distachyon.</title>
        <authorList>
            <consortium name="International Brachypodium Initiative"/>
        </authorList>
    </citation>
    <scope>NUCLEOTIDE SEQUENCE [LARGE SCALE GENOMIC DNA]</scope>
    <source>
        <strain evidence="3">Bd21</strain>
        <strain evidence="4">cv. Bd21</strain>
    </source>
</reference>
<dbReference type="RefSeq" id="XP_024315971.1">
    <property type="nucleotide sequence ID" value="XM_024460203.1"/>
</dbReference>
<protein>
    <recommendedName>
        <fullName evidence="2">Xylanase inhibitor N-terminal domain-containing protein</fullName>
    </recommendedName>
</protein>
<name>A0A2K2DD70_BRADI</name>
<dbReference type="Gene3D" id="2.40.70.10">
    <property type="entry name" value="Acid Proteases"/>
    <property type="match status" value="1"/>
</dbReference>
<dbReference type="OrthoDB" id="677329at2759"/>
<dbReference type="EnsemblPlants" id="PNT72224">
    <property type="protein sequence ID" value="PNT72224"/>
    <property type="gene ID" value="BRADI_2g41636v3"/>
</dbReference>
<dbReference type="EMBL" id="CM000881">
    <property type="protein sequence ID" value="PNT72224.1"/>
    <property type="molecule type" value="Genomic_DNA"/>
</dbReference>
<evidence type="ECO:0000256" key="1">
    <source>
        <dbReference type="ARBA" id="ARBA00007447"/>
    </source>
</evidence>
<evidence type="ECO:0000313" key="4">
    <source>
        <dbReference type="EnsemblPlants" id="PNT72224"/>
    </source>
</evidence>
<reference evidence="3" key="2">
    <citation type="submission" date="2017-06" db="EMBL/GenBank/DDBJ databases">
        <title>WGS assembly of Brachypodium distachyon.</title>
        <authorList>
            <consortium name="The International Brachypodium Initiative"/>
            <person name="Lucas S."/>
            <person name="Harmon-Smith M."/>
            <person name="Lail K."/>
            <person name="Tice H."/>
            <person name="Grimwood J."/>
            <person name="Bruce D."/>
            <person name="Barry K."/>
            <person name="Shu S."/>
            <person name="Lindquist E."/>
            <person name="Wang M."/>
            <person name="Pitluck S."/>
            <person name="Vogel J.P."/>
            <person name="Garvin D.F."/>
            <person name="Mockler T.C."/>
            <person name="Schmutz J."/>
            <person name="Rokhsar D."/>
            <person name="Bevan M.W."/>
        </authorList>
    </citation>
    <scope>NUCLEOTIDE SEQUENCE</scope>
    <source>
        <strain evidence="3">Bd21</strain>
    </source>
</reference>
<comment type="similarity">
    <text evidence="1">Belongs to the peptidase A1 family.</text>
</comment>
<feature type="domain" description="Xylanase inhibitor N-terminal" evidence="2">
    <location>
        <begin position="5"/>
        <end position="157"/>
    </location>
</feature>
<reference evidence="4" key="3">
    <citation type="submission" date="2018-08" db="UniProtKB">
        <authorList>
            <consortium name="EnsemblPlants"/>
        </authorList>
    </citation>
    <scope>IDENTIFICATION</scope>
    <source>
        <strain evidence="4">cv. Bd21</strain>
    </source>
</reference>
<sequence>MGFFCQPQGAPELSAPPGLFDPKLSSSSALLACSDSRCKDLIRGGYGTCRRDICEFDLRYGPLSVQYSAATGYYLSDSVGLEIFEGSTSVKTSSAPILFGCSTYRSGELSEDAFDGFLGFGPFPLSFSSQLHSLGLSFDVFSICMRSSYGGGILVFGEILEPGIIYTPLVTSL</sequence>
<dbReference type="Proteomes" id="UP000008810">
    <property type="component" value="Chromosome 2"/>
</dbReference>
<dbReference type="AlphaFoldDB" id="A0A2K2DD70"/>
<gene>
    <name evidence="4" type="primary">LOC112271151</name>
    <name evidence="3" type="ORF">BRADI_2g41636v3</name>
</gene>
<dbReference type="InterPro" id="IPR001461">
    <property type="entry name" value="Aspartic_peptidase_A1"/>
</dbReference>
<dbReference type="InterPro" id="IPR021109">
    <property type="entry name" value="Peptidase_aspartic_dom_sf"/>
</dbReference>
<dbReference type="GO" id="GO:0006508">
    <property type="term" value="P:proteolysis"/>
    <property type="evidence" value="ECO:0007669"/>
    <property type="project" value="InterPro"/>
</dbReference>
<dbReference type="GO" id="GO:0004190">
    <property type="term" value="F:aspartic-type endopeptidase activity"/>
    <property type="evidence" value="ECO:0007669"/>
    <property type="project" value="InterPro"/>
</dbReference>
<accession>A0A2K2DD70</accession>
<evidence type="ECO:0000259" key="2">
    <source>
        <dbReference type="Pfam" id="PF14543"/>
    </source>
</evidence>
<dbReference type="PANTHER" id="PTHR13683">
    <property type="entry name" value="ASPARTYL PROTEASES"/>
    <property type="match status" value="1"/>
</dbReference>
<dbReference type="PANTHER" id="PTHR13683:SF875">
    <property type="entry name" value="EUKARYOTIC ASPARTYL PROTEASE FAMILY PROTEIN"/>
    <property type="match status" value="1"/>
</dbReference>
<dbReference type="Gramene" id="PNT72224">
    <property type="protein sequence ID" value="PNT72224"/>
    <property type="gene ID" value="BRADI_2g41636v3"/>
</dbReference>
<dbReference type="SUPFAM" id="SSF50630">
    <property type="entry name" value="Acid proteases"/>
    <property type="match status" value="1"/>
</dbReference>